<feature type="transmembrane region" description="Helical" evidence="13">
    <location>
        <begin position="270"/>
        <end position="289"/>
    </location>
</feature>
<feature type="transmembrane region" description="Helical" evidence="13">
    <location>
        <begin position="164"/>
        <end position="182"/>
    </location>
</feature>
<comment type="subcellular location">
    <subcellularLocation>
        <location evidence="1">Cell membrane</location>
        <topology evidence="1">Multi-pass membrane protein</topology>
    </subcellularLocation>
</comment>
<dbReference type="SUPFAM" id="SSF52343">
    <property type="entry name" value="Ferredoxin reductase-like, C-terminal NADP-linked domain"/>
    <property type="match status" value="1"/>
</dbReference>
<dbReference type="Pfam" id="PF01794">
    <property type="entry name" value="Ferric_reduct"/>
    <property type="match status" value="1"/>
</dbReference>
<dbReference type="AlphaFoldDB" id="A0A6A6NWB9"/>
<gene>
    <name evidence="16" type="ORF">BDY21DRAFT_365023</name>
</gene>
<dbReference type="InterPro" id="IPR013112">
    <property type="entry name" value="FAD-bd_8"/>
</dbReference>
<feature type="chain" id="PRO_5025380423" description="ferric-chelate reductase (NADPH)" evidence="14">
    <location>
        <begin position="21"/>
        <end position="610"/>
    </location>
</feature>
<dbReference type="PANTHER" id="PTHR32361:SF24">
    <property type="entry name" value="REDUCTASE, PUTATIVE (AFU_ORTHOLOGUE AFUA_3G10820)-RELATED"/>
    <property type="match status" value="1"/>
</dbReference>
<feature type="domain" description="FAD-binding FR-type" evidence="15">
    <location>
        <begin position="294"/>
        <end position="457"/>
    </location>
</feature>
<evidence type="ECO:0000256" key="7">
    <source>
        <dbReference type="ARBA" id="ARBA00022982"/>
    </source>
</evidence>
<evidence type="ECO:0000256" key="14">
    <source>
        <dbReference type="SAM" id="SignalP"/>
    </source>
</evidence>
<dbReference type="InterPro" id="IPR013130">
    <property type="entry name" value="Fe3_Rdtase_TM_dom"/>
</dbReference>
<dbReference type="InterPro" id="IPR013121">
    <property type="entry name" value="Fe_red_NAD-bd_6"/>
</dbReference>
<keyword evidence="11 13" id="KW-0472">Membrane</keyword>
<feature type="transmembrane region" description="Helical" evidence="13">
    <location>
        <begin position="240"/>
        <end position="258"/>
    </location>
</feature>
<keyword evidence="14" id="KW-0732">Signal</keyword>
<evidence type="ECO:0000256" key="12">
    <source>
        <dbReference type="ARBA" id="ARBA00048483"/>
    </source>
</evidence>
<dbReference type="Gene3D" id="3.40.50.80">
    <property type="entry name" value="Nucleotide-binding domain of ferredoxin-NADP reductase (FNR) module"/>
    <property type="match status" value="1"/>
</dbReference>
<evidence type="ECO:0000313" key="17">
    <source>
        <dbReference type="Proteomes" id="UP000799766"/>
    </source>
</evidence>
<dbReference type="OrthoDB" id="4494341at2759"/>
<evidence type="ECO:0000259" key="15">
    <source>
        <dbReference type="PROSITE" id="PS51384"/>
    </source>
</evidence>
<dbReference type="EMBL" id="MU001685">
    <property type="protein sequence ID" value="KAF2455767.1"/>
    <property type="molecule type" value="Genomic_DNA"/>
</dbReference>
<keyword evidence="10" id="KW-0406">Ion transport</keyword>
<dbReference type="GO" id="GO:0015677">
    <property type="term" value="P:copper ion import"/>
    <property type="evidence" value="ECO:0007669"/>
    <property type="project" value="TreeGrafter"/>
</dbReference>
<evidence type="ECO:0000256" key="4">
    <source>
        <dbReference type="ARBA" id="ARBA00022448"/>
    </source>
</evidence>
<protein>
    <recommendedName>
        <fullName evidence="3">ferric-chelate reductase (NADPH)</fullName>
        <ecNumber evidence="3">1.16.1.9</ecNumber>
    </recommendedName>
</protein>
<dbReference type="PROSITE" id="PS51384">
    <property type="entry name" value="FAD_FR"/>
    <property type="match status" value="1"/>
</dbReference>
<dbReference type="SFLD" id="SFLDS00052">
    <property type="entry name" value="Ferric_Reductase_Domain"/>
    <property type="match status" value="1"/>
</dbReference>
<dbReference type="Pfam" id="PF08022">
    <property type="entry name" value="FAD_binding_8"/>
    <property type="match status" value="1"/>
</dbReference>
<reference evidence="16" key="1">
    <citation type="journal article" date="2020" name="Stud. Mycol.">
        <title>101 Dothideomycetes genomes: a test case for predicting lifestyles and emergence of pathogens.</title>
        <authorList>
            <person name="Haridas S."/>
            <person name="Albert R."/>
            <person name="Binder M."/>
            <person name="Bloem J."/>
            <person name="Labutti K."/>
            <person name="Salamov A."/>
            <person name="Andreopoulos B."/>
            <person name="Baker S."/>
            <person name="Barry K."/>
            <person name="Bills G."/>
            <person name="Bluhm B."/>
            <person name="Cannon C."/>
            <person name="Castanera R."/>
            <person name="Culley D."/>
            <person name="Daum C."/>
            <person name="Ezra D."/>
            <person name="Gonzalez J."/>
            <person name="Henrissat B."/>
            <person name="Kuo A."/>
            <person name="Liang C."/>
            <person name="Lipzen A."/>
            <person name="Lutzoni F."/>
            <person name="Magnuson J."/>
            <person name="Mondo S."/>
            <person name="Nolan M."/>
            <person name="Ohm R."/>
            <person name="Pangilinan J."/>
            <person name="Park H.-J."/>
            <person name="Ramirez L."/>
            <person name="Alfaro M."/>
            <person name="Sun H."/>
            <person name="Tritt A."/>
            <person name="Yoshinaga Y."/>
            <person name="Zwiers L.-H."/>
            <person name="Turgeon B."/>
            <person name="Goodwin S."/>
            <person name="Spatafora J."/>
            <person name="Crous P."/>
            <person name="Grigoriev I."/>
        </authorList>
    </citation>
    <scope>NUCLEOTIDE SEQUENCE</scope>
    <source>
        <strain evidence="16">ATCC 16933</strain>
    </source>
</reference>
<feature type="transmembrane region" description="Helical" evidence="13">
    <location>
        <begin position="296"/>
        <end position="318"/>
    </location>
</feature>
<feature type="transmembrane region" description="Helical" evidence="13">
    <location>
        <begin position="47"/>
        <end position="67"/>
    </location>
</feature>
<keyword evidence="6 13" id="KW-0812">Transmembrane</keyword>
<evidence type="ECO:0000256" key="8">
    <source>
        <dbReference type="ARBA" id="ARBA00022989"/>
    </source>
</evidence>
<organism evidence="16 17">
    <name type="scientific">Lineolata rhizophorae</name>
    <dbReference type="NCBI Taxonomy" id="578093"/>
    <lineage>
        <taxon>Eukaryota</taxon>
        <taxon>Fungi</taxon>
        <taxon>Dikarya</taxon>
        <taxon>Ascomycota</taxon>
        <taxon>Pezizomycotina</taxon>
        <taxon>Dothideomycetes</taxon>
        <taxon>Dothideomycetes incertae sedis</taxon>
        <taxon>Lineolatales</taxon>
        <taxon>Lineolataceae</taxon>
        <taxon>Lineolata</taxon>
    </lineage>
</organism>
<dbReference type="InterPro" id="IPR017938">
    <property type="entry name" value="Riboflavin_synthase-like_b-brl"/>
</dbReference>
<comment type="catalytic activity">
    <reaction evidence="12">
        <text>2 a Fe(II)-siderophore + NADP(+) + H(+) = 2 a Fe(III)-siderophore + NADPH</text>
        <dbReference type="Rhea" id="RHEA:28795"/>
        <dbReference type="Rhea" id="RHEA-COMP:11342"/>
        <dbReference type="Rhea" id="RHEA-COMP:11344"/>
        <dbReference type="ChEBI" id="CHEBI:15378"/>
        <dbReference type="ChEBI" id="CHEBI:29033"/>
        <dbReference type="ChEBI" id="CHEBI:29034"/>
        <dbReference type="ChEBI" id="CHEBI:57783"/>
        <dbReference type="ChEBI" id="CHEBI:58349"/>
        <dbReference type="EC" id="1.16.1.9"/>
    </reaction>
</comment>
<dbReference type="GO" id="GO:0006826">
    <property type="term" value="P:iron ion transport"/>
    <property type="evidence" value="ECO:0007669"/>
    <property type="project" value="UniProtKB-ARBA"/>
</dbReference>
<keyword evidence="9" id="KW-0560">Oxidoreductase</keyword>
<evidence type="ECO:0000256" key="13">
    <source>
        <dbReference type="SAM" id="Phobius"/>
    </source>
</evidence>
<dbReference type="InterPro" id="IPR039261">
    <property type="entry name" value="FNR_nucleotide-bd"/>
</dbReference>
<feature type="signal peptide" evidence="14">
    <location>
        <begin position="1"/>
        <end position="20"/>
    </location>
</feature>
<dbReference type="GO" id="GO:0006879">
    <property type="term" value="P:intracellular iron ion homeostasis"/>
    <property type="evidence" value="ECO:0007669"/>
    <property type="project" value="TreeGrafter"/>
</dbReference>
<dbReference type="InterPro" id="IPR051410">
    <property type="entry name" value="Ferric/Cupric_Reductase"/>
</dbReference>
<comment type="similarity">
    <text evidence="2">Belongs to the ferric reductase (FRE) family.</text>
</comment>
<evidence type="ECO:0000256" key="11">
    <source>
        <dbReference type="ARBA" id="ARBA00023136"/>
    </source>
</evidence>
<keyword evidence="5" id="KW-1003">Cell membrane</keyword>
<dbReference type="InterPro" id="IPR017927">
    <property type="entry name" value="FAD-bd_FR_type"/>
</dbReference>
<evidence type="ECO:0000256" key="2">
    <source>
        <dbReference type="ARBA" id="ARBA00006278"/>
    </source>
</evidence>
<dbReference type="Proteomes" id="UP000799766">
    <property type="component" value="Unassembled WGS sequence"/>
</dbReference>
<keyword evidence="8 13" id="KW-1133">Transmembrane helix</keyword>
<evidence type="ECO:0000256" key="5">
    <source>
        <dbReference type="ARBA" id="ARBA00022475"/>
    </source>
</evidence>
<dbReference type="PANTHER" id="PTHR32361">
    <property type="entry name" value="FERRIC/CUPRIC REDUCTASE TRANSMEMBRANE COMPONENT"/>
    <property type="match status" value="1"/>
</dbReference>
<sequence>MAFSTLRLLLLAGFVISALAQHGGGGHGEDGPTPADLKNVDFTKWLSWTWAVLAAFFIGFRLTIYLVNHIRHLACLTNDKQTYFATPDSLYGKLKRWFIVAPLWRTRHHREFRLSQAINIGTLPSRFQTFFLSGYVATNTAFCVLSIDWSGEYETVARELRNRTGVLAVVNMIPLFLLAGRNNPLINLTGLSFDTYNLIHRWIGRIVVLEAVCHTLAWMIPKVHTKGWAAVSGSVNHSNFIMSGTIGVVAFVFLLLQSPSVLRHAFYETFLHGHILGAALAVGAVWVHLKDRPQRSFLVAVIAIWVIERTLRLGMIVYRNVGSGGTKADVEVLPGDALRITLRVARPWRFRPGQHVYLYIPSIGWWTSHPFSLIWSEEEMPVEEVAGDIEKGFIPPSTMTTNVASSALEPHKTTMSLIVRRRTGFTDKLFRAADAKIGGKLTTTALVEGPYGHDESLQTYGTAMLFATGVGITHQVPHVRGLLRGYANGTVATRKVVLVWIIQAPEHLEWIRPWMMSILAMPHRRQALKVLLFVTRPRSTKEIHSPSASVQMYPGKPNVEALVDQEIESQVGAMAVSVCGTGGLADDVRRAARRRMTTSNIDFVEEAFSW</sequence>
<evidence type="ECO:0000256" key="1">
    <source>
        <dbReference type="ARBA" id="ARBA00004651"/>
    </source>
</evidence>
<dbReference type="GO" id="GO:0052851">
    <property type="term" value="F:ferric-chelate reductase (NADPH) activity"/>
    <property type="evidence" value="ECO:0007669"/>
    <property type="project" value="UniProtKB-EC"/>
</dbReference>
<dbReference type="SFLD" id="SFLDG01168">
    <property type="entry name" value="Ferric_reductase_subgroup_(FRE"/>
    <property type="match status" value="1"/>
</dbReference>
<dbReference type="Pfam" id="PF08030">
    <property type="entry name" value="NAD_binding_6"/>
    <property type="match status" value="1"/>
</dbReference>
<evidence type="ECO:0000256" key="10">
    <source>
        <dbReference type="ARBA" id="ARBA00023065"/>
    </source>
</evidence>
<dbReference type="CDD" id="cd06186">
    <property type="entry name" value="NOX_Duox_like_FAD_NADP"/>
    <property type="match status" value="1"/>
</dbReference>
<feature type="transmembrane region" description="Helical" evidence="13">
    <location>
        <begin position="202"/>
        <end position="220"/>
    </location>
</feature>
<name>A0A6A6NWB9_9PEZI</name>
<keyword evidence="17" id="KW-1185">Reference proteome</keyword>
<dbReference type="SUPFAM" id="SSF63380">
    <property type="entry name" value="Riboflavin synthase domain-like"/>
    <property type="match status" value="1"/>
</dbReference>
<evidence type="ECO:0000256" key="3">
    <source>
        <dbReference type="ARBA" id="ARBA00012668"/>
    </source>
</evidence>
<dbReference type="GO" id="GO:0005886">
    <property type="term" value="C:plasma membrane"/>
    <property type="evidence" value="ECO:0007669"/>
    <property type="project" value="UniProtKB-SubCell"/>
</dbReference>
<evidence type="ECO:0000256" key="6">
    <source>
        <dbReference type="ARBA" id="ARBA00022692"/>
    </source>
</evidence>
<evidence type="ECO:0000313" key="16">
    <source>
        <dbReference type="EMBL" id="KAF2455767.1"/>
    </source>
</evidence>
<accession>A0A6A6NWB9</accession>
<dbReference type="EC" id="1.16.1.9" evidence="3"/>
<proteinExistence type="inferred from homology"/>
<evidence type="ECO:0000256" key="9">
    <source>
        <dbReference type="ARBA" id="ARBA00023002"/>
    </source>
</evidence>
<keyword evidence="4" id="KW-0813">Transport</keyword>
<keyword evidence="7" id="KW-0249">Electron transport</keyword>